<dbReference type="PANTHER" id="PTHR30616">
    <property type="entry name" value="UNCHARACTERIZED PROTEIN YFIH"/>
    <property type="match status" value="1"/>
</dbReference>
<dbReference type="GO" id="GO:0016787">
    <property type="term" value="F:hydrolase activity"/>
    <property type="evidence" value="ECO:0007669"/>
    <property type="project" value="UniProtKB-KW"/>
</dbReference>
<comment type="catalytic activity">
    <reaction evidence="8">
        <text>adenosine + H2O + H(+) = inosine + NH4(+)</text>
        <dbReference type="Rhea" id="RHEA:24408"/>
        <dbReference type="ChEBI" id="CHEBI:15377"/>
        <dbReference type="ChEBI" id="CHEBI:15378"/>
        <dbReference type="ChEBI" id="CHEBI:16335"/>
        <dbReference type="ChEBI" id="CHEBI:17596"/>
        <dbReference type="ChEBI" id="CHEBI:28938"/>
        <dbReference type="EC" id="3.5.4.4"/>
    </reaction>
    <physiologicalReaction direction="left-to-right" evidence="8">
        <dbReference type="Rhea" id="RHEA:24409"/>
    </physiologicalReaction>
</comment>
<reference evidence="12 13" key="1">
    <citation type="submission" date="2019-03" db="EMBL/GenBank/DDBJ databases">
        <title>Genomic Encyclopedia of Type Strains, Phase IV (KMG-IV): sequencing the most valuable type-strain genomes for metagenomic binning, comparative biology and taxonomic classification.</title>
        <authorList>
            <person name="Goeker M."/>
        </authorList>
    </citation>
    <scope>NUCLEOTIDE SEQUENCE [LARGE SCALE GENOMIC DNA]</scope>
    <source>
        <strain evidence="12 13">DSM 11170</strain>
    </source>
</reference>
<name>A0A4R2RHL3_9FIRM</name>
<organism evidence="12 13">
    <name type="scientific">Heliophilum fasciatum</name>
    <dbReference type="NCBI Taxonomy" id="35700"/>
    <lineage>
        <taxon>Bacteria</taxon>
        <taxon>Bacillati</taxon>
        <taxon>Bacillota</taxon>
        <taxon>Clostridia</taxon>
        <taxon>Eubacteriales</taxon>
        <taxon>Heliobacteriaceae</taxon>
        <taxon>Heliophilum</taxon>
    </lineage>
</organism>
<proteinExistence type="inferred from homology"/>
<dbReference type="PANTHER" id="PTHR30616:SF2">
    <property type="entry name" value="PURINE NUCLEOSIDE PHOSPHORYLASE LACC1"/>
    <property type="match status" value="1"/>
</dbReference>
<dbReference type="Proteomes" id="UP000294813">
    <property type="component" value="Unassembled WGS sequence"/>
</dbReference>
<comment type="catalytic activity">
    <reaction evidence="1">
        <text>inosine + phosphate = alpha-D-ribose 1-phosphate + hypoxanthine</text>
        <dbReference type="Rhea" id="RHEA:27646"/>
        <dbReference type="ChEBI" id="CHEBI:17368"/>
        <dbReference type="ChEBI" id="CHEBI:17596"/>
        <dbReference type="ChEBI" id="CHEBI:43474"/>
        <dbReference type="ChEBI" id="CHEBI:57720"/>
        <dbReference type="EC" id="2.4.2.1"/>
    </reaction>
    <physiologicalReaction direction="left-to-right" evidence="1">
        <dbReference type="Rhea" id="RHEA:27647"/>
    </physiologicalReaction>
</comment>
<dbReference type="Pfam" id="PF02578">
    <property type="entry name" value="Cu-oxidase_4"/>
    <property type="match status" value="1"/>
</dbReference>
<evidence type="ECO:0000313" key="12">
    <source>
        <dbReference type="EMBL" id="TCP62118.1"/>
    </source>
</evidence>
<comment type="similarity">
    <text evidence="3 11">Belongs to the purine nucleoside phosphorylase YfiH/LACC1 family.</text>
</comment>
<dbReference type="Gene3D" id="3.60.140.10">
    <property type="entry name" value="CNF1/YfiH-like putative cysteine hydrolases"/>
    <property type="match status" value="1"/>
</dbReference>
<dbReference type="CDD" id="cd16833">
    <property type="entry name" value="YfiH"/>
    <property type="match status" value="1"/>
</dbReference>
<evidence type="ECO:0000256" key="10">
    <source>
        <dbReference type="ARBA" id="ARBA00049893"/>
    </source>
</evidence>
<evidence type="ECO:0000256" key="6">
    <source>
        <dbReference type="ARBA" id="ARBA00022801"/>
    </source>
</evidence>
<dbReference type="GO" id="GO:0017061">
    <property type="term" value="F:S-methyl-5-thioadenosine phosphorylase activity"/>
    <property type="evidence" value="ECO:0007669"/>
    <property type="project" value="UniProtKB-EC"/>
</dbReference>
<dbReference type="NCBIfam" id="TIGR00726">
    <property type="entry name" value="peptidoglycan editing factor PgeF"/>
    <property type="match status" value="1"/>
</dbReference>
<dbReference type="AlphaFoldDB" id="A0A4R2RHL3"/>
<evidence type="ECO:0000256" key="8">
    <source>
        <dbReference type="ARBA" id="ARBA00047989"/>
    </source>
</evidence>
<evidence type="ECO:0000313" key="13">
    <source>
        <dbReference type="Proteomes" id="UP000294813"/>
    </source>
</evidence>
<evidence type="ECO:0000256" key="9">
    <source>
        <dbReference type="ARBA" id="ARBA00048968"/>
    </source>
</evidence>
<evidence type="ECO:0000256" key="1">
    <source>
        <dbReference type="ARBA" id="ARBA00000553"/>
    </source>
</evidence>
<dbReference type="RefSeq" id="WP_165876477.1">
    <property type="nucleotide sequence ID" value="NZ_JAOQNU010000023.1"/>
</dbReference>
<dbReference type="InterPro" id="IPR011324">
    <property type="entry name" value="Cytotoxic_necrot_fac-like_cat"/>
</dbReference>
<dbReference type="InterPro" id="IPR003730">
    <property type="entry name" value="Cu_polyphenol_OxRdtase"/>
</dbReference>
<keyword evidence="13" id="KW-1185">Reference proteome</keyword>
<evidence type="ECO:0000256" key="2">
    <source>
        <dbReference type="ARBA" id="ARBA00003215"/>
    </source>
</evidence>
<evidence type="ECO:0000256" key="11">
    <source>
        <dbReference type="RuleBase" id="RU361274"/>
    </source>
</evidence>
<comment type="catalytic activity">
    <reaction evidence="10">
        <text>S-methyl-5'-thioadenosine + phosphate = 5-(methylsulfanyl)-alpha-D-ribose 1-phosphate + adenine</text>
        <dbReference type="Rhea" id="RHEA:11852"/>
        <dbReference type="ChEBI" id="CHEBI:16708"/>
        <dbReference type="ChEBI" id="CHEBI:17509"/>
        <dbReference type="ChEBI" id="CHEBI:43474"/>
        <dbReference type="ChEBI" id="CHEBI:58533"/>
        <dbReference type="EC" id="2.4.2.28"/>
    </reaction>
    <physiologicalReaction direction="left-to-right" evidence="10">
        <dbReference type="Rhea" id="RHEA:11853"/>
    </physiologicalReaction>
</comment>
<comment type="catalytic activity">
    <reaction evidence="9">
        <text>adenosine + phosphate = alpha-D-ribose 1-phosphate + adenine</text>
        <dbReference type="Rhea" id="RHEA:27642"/>
        <dbReference type="ChEBI" id="CHEBI:16335"/>
        <dbReference type="ChEBI" id="CHEBI:16708"/>
        <dbReference type="ChEBI" id="CHEBI:43474"/>
        <dbReference type="ChEBI" id="CHEBI:57720"/>
        <dbReference type="EC" id="2.4.2.1"/>
    </reaction>
    <physiologicalReaction direction="left-to-right" evidence="9">
        <dbReference type="Rhea" id="RHEA:27643"/>
    </physiologicalReaction>
</comment>
<sequence>MPQGQWQRQQLGDMVVYRPVWPPGCQAIMTTRSGGASEPPYDRLNLGFHVGDDAQKVAFNRRQLSQAAGMGEQPWATVDQVHGTAMMDVTTPVPERPLGEADGMITAKTGVPLAVFGADCGILLFFDAGARRIAAAHAGWRGTVQGLSEKVIQQMVAAGSNTGDIWVAIGAVIGPCCYPVGPEVVELFMARWPFASAVLGHEVDHQGKRTLHLARAQQLQCEAAGVPAGQIAMLDRCTCCSPEFFSYRRDGRTGRHGALIWLEEEGGGKRG</sequence>
<dbReference type="EMBL" id="SLXT01000023">
    <property type="protein sequence ID" value="TCP62118.1"/>
    <property type="molecule type" value="Genomic_DNA"/>
</dbReference>
<accession>A0A4R2RHL3</accession>
<keyword evidence="7" id="KW-0862">Zinc</keyword>
<evidence type="ECO:0000256" key="7">
    <source>
        <dbReference type="ARBA" id="ARBA00022833"/>
    </source>
</evidence>
<gene>
    <name evidence="12" type="ORF">EDD73_12325</name>
</gene>
<dbReference type="SUPFAM" id="SSF64438">
    <property type="entry name" value="CNF1/YfiH-like putative cysteine hydrolases"/>
    <property type="match status" value="1"/>
</dbReference>
<comment type="function">
    <text evidence="2">Purine nucleoside enzyme that catalyzes the phosphorolysis of adenosine and inosine nucleosides, yielding D-ribose 1-phosphate and the respective free bases, adenine and hypoxanthine. Also catalyzes the phosphorolysis of S-methyl-5'-thioadenosine into adenine and S-methyl-5-thio-alpha-D-ribose 1-phosphate. Also has adenosine deaminase activity.</text>
</comment>
<comment type="caution">
    <text evidence="12">The sequence shown here is derived from an EMBL/GenBank/DDBJ whole genome shotgun (WGS) entry which is preliminary data.</text>
</comment>
<keyword evidence="4" id="KW-0808">Transferase</keyword>
<keyword evidence="6" id="KW-0378">Hydrolase</keyword>
<keyword evidence="5" id="KW-0479">Metal-binding</keyword>
<evidence type="ECO:0000256" key="3">
    <source>
        <dbReference type="ARBA" id="ARBA00007353"/>
    </source>
</evidence>
<evidence type="ECO:0000256" key="5">
    <source>
        <dbReference type="ARBA" id="ARBA00022723"/>
    </source>
</evidence>
<dbReference type="GO" id="GO:0005507">
    <property type="term" value="F:copper ion binding"/>
    <property type="evidence" value="ECO:0007669"/>
    <property type="project" value="TreeGrafter"/>
</dbReference>
<evidence type="ECO:0000256" key="4">
    <source>
        <dbReference type="ARBA" id="ARBA00022679"/>
    </source>
</evidence>
<dbReference type="InterPro" id="IPR038371">
    <property type="entry name" value="Cu_polyphenol_OxRdtase_sf"/>
</dbReference>
<protein>
    <recommendedName>
        <fullName evidence="11">Purine nucleoside phosphorylase</fullName>
    </recommendedName>
</protein>